<protein>
    <submittedName>
        <fullName evidence="2">PPPDE domain-containing protein</fullName>
    </submittedName>
</protein>
<organism evidence="1 2">
    <name type="scientific">Macrostomum lignano</name>
    <dbReference type="NCBI Taxonomy" id="282301"/>
    <lineage>
        <taxon>Eukaryota</taxon>
        <taxon>Metazoa</taxon>
        <taxon>Spiralia</taxon>
        <taxon>Lophotrochozoa</taxon>
        <taxon>Platyhelminthes</taxon>
        <taxon>Rhabditophora</taxon>
        <taxon>Macrostomorpha</taxon>
        <taxon>Macrostomida</taxon>
        <taxon>Macrostomidae</taxon>
        <taxon>Macrostomum</taxon>
    </lineage>
</organism>
<dbReference type="Proteomes" id="UP000095280">
    <property type="component" value="Unplaced"/>
</dbReference>
<dbReference type="AlphaFoldDB" id="A0A1I8GA73"/>
<accession>A0A1I8GA73</accession>
<sequence>MQLESRVAPSELTFKIWSSVVMLNSKNFDQFIQGHEISRTLYKVVLFVQLGEPALKSGVSQFHYLAHNFTHRFALNGSFRILFGIYPIDNGSYPSSLPTSTKRTSVAKLLVMKSLADEMLEFGGELDTYNFRNNCSLFISECIKSFQRKNSGLHNRQVIKWRSDSWYKCIGINEVAFYTDRPADYQAIQEQKEAAEAGEQPLAEQLLGFR</sequence>
<reference evidence="2" key="1">
    <citation type="submission" date="2016-11" db="UniProtKB">
        <authorList>
            <consortium name="WormBaseParasite"/>
        </authorList>
    </citation>
    <scope>IDENTIFICATION</scope>
</reference>
<proteinExistence type="predicted"/>
<name>A0A1I8GA73_9PLAT</name>
<evidence type="ECO:0000313" key="1">
    <source>
        <dbReference type="Proteomes" id="UP000095280"/>
    </source>
</evidence>
<dbReference type="WBParaSite" id="maker-uti_cns_0001258-snap-gene-1.6-mRNA-1">
    <property type="protein sequence ID" value="maker-uti_cns_0001258-snap-gene-1.6-mRNA-1"/>
    <property type="gene ID" value="maker-uti_cns_0001258-snap-gene-1.6"/>
</dbReference>
<evidence type="ECO:0000313" key="2">
    <source>
        <dbReference type="WBParaSite" id="maker-uti_cns_0001258-snap-gene-1.6-mRNA-1"/>
    </source>
</evidence>
<keyword evidence="1" id="KW-1185">Reference proteome</keyword>